<organism evidence="2 3">
    <name type="scientific">Pseudogymnoascus verrucosus</name>
    <dbReference type="NCBI Taxonomy" id="342668"/>
    <lineage>
        <taxon>Eukaryota</taxon>
        <taxon>Fungi</taxon>
        <taxon>Dikarya</taxon>
        <taxon>Ascomycota</taxon>
        <taxon>Pezizomycotina</taxon>
        <taxon>Leotiomycetes</taxon>
        <taxon>Thelebolales</taxon>
        <taxon>Thelebolaceae</taxon>
        <taxon>Pseudogymnoascus</taxon>
    </lineage>
</organism>
<evidence type="ECO:0000313" key="2">
    <source>
        <dbReference type="EMBL" id="OBT93985.1"/>
    </source>
</evidence>
<evidence type="ECO:0000256" key="1">
    <source>
        <dbReference type="SAM" id="MobiDB-lite"/>
    </source>
</evidence>
<proteinExistence type="predicted"/>
<feature type="compositionally biased region" description="Low complexity" evidence="1">
    <location>
        <begin position="32"/>
        <end position="64"/>
    </location>
</feature>
<keyword evidence="3" id="KW-1185">Reference proteome</keyword>
<dbReference type="InterPro" id="IPR013865">
    <property type="entry name" value="FAM32A"/>
</dbReference>
<accession>A0A1B8GDS7</accession>
<sequence length="150" mass="16353">MGGDDYSSAIGGGLKLKGSKPSGIKKKKSKSSKSSSSTAAASSTSTTLTKRPTSASPAPASTPTDTKEAPASASAKDEEDALWRQVEERELEQDYKTPTEKRHEEMRRKRLEDRLKREGGGRTHKQRVEELNKYLSGLSEHHDMPRIGPG</sequence>
<dbReference type="PANTHER" id="PTHR13282">
    <property type="entry name" value="PROTEIN FAM32A"/>
    <property type="match status" value="1"/>
</dbReference>
<dbReference type="GeneID" id="28840500"/>
<dbReference type="STRING" id="342668.A0A1B8GDS7"/>
<dbReference type="EMBL" id="KV460247">
    <property type="protein sequence ID" value="OBT93985.1"/>
    <property type="molecule type" value="Genomic_DNA"/>
</dbReference>
<name>A0A1B8GDS7_9PEZI</name>
<dbReference type="OrthoDB" id="205403at2759"/>
<dbReference type="Pfam" id="PF08555">
    <property type="entry name" value="FAM32A"/>
    <property type="match status" value="1"/>
</dbReference>
<dbReference type="GO" id="GO:0005730">
    <property type="term" value="C:nucleolus"/>
    <property type="evidence" value="ECO:0007669"/>
    <property type="project" value="TreeGrafter"/>
</dbReference>
<reference evidence="3" key="2">
    <citation type="journal article" date="2018" name="Nat. Commun.">
        <title>Extreme sensitivity to ultraviolet light in the fungal pathogen causing white-nose syndrome of bats.</title>
        <authorList>
            <person name="Palmer J.M."/>
            <person name="Drees K.P."/>
            <person name="Foster J.T."/>
            <person name="Lindner D.L."/>
        </authorList>
    </citation>
    <scope>NUCLEOTIDE SEQUENCE [LARGE SCALE GENOMIC DNA]</scope>
    <source>
        <strain evidence="3">UAMH 10579</strain>
    </source>
</reference>
<dbReference type="AlphaFoldDB" id="A0A1B8GDS7"/>
<dbReference type="PANTHER" id="PTHR13282:SF6">
    <property type="entry name" value="PROTEIN FAM32A"/>
    <property type="match status" value="1"/>
</dbReference>
<feature type="region of interest" description="Disordered" evidence="1">
    <location>
        <begin position="1"/>
        <end position="128"/>
    </location>
</feature>
<dbReference type="RefSeq" id="XP_018127718.1">
    <property type="nucleotide sequence ID" value="XM_018276550.2"/>
</dbReference>
<evidence type="ECO:0000313" key="3">
    <source>
        <dbReference type="Proteomes" id="UP000091956"/>
    </source>
</evidence>
<protein>
    <recommendedName>
        <fullName evidence="4">DUF1754-domain-containing protein</fullName>
    </recommendedName>
</protein>
<evidence type="ECO:0008006" key="4">
    <source>
        <dbReference type="Google" id="ProtNLM"/>
    </source>
</evidence>
<dbReference type="Proteomes" id="UP000091956">
    <property type="component" value="Unassembled WGS sequence"/>
</dbReference>
<gene>
    <name evidence="2" type="ORF">VE01_07114</name>
</gene>
<reference evidence="2 3" key="1">
    <citation type="submission" date="2016-03" db="EMBL/GenBank/DDBJ databases">
        <title>Comparative genomics of Pseudogymnoascus destructans, the fungus causing white-nose syndrome of bats.</title>
        <authorList>
            <person name="Palmer J.M."/>
            <person name="Drees K.P."/>
            <person name="Foster J.T."/>
            <person name="Lindner D.L."/>
        </authorList>
    </citation>
    <scope>NUCLEOTIDE SEQUENCE [LARGE SCALE GENOMIC DNA]</scope>
    <source>
        <strain evidence="2 3">UAMH 10579</strain>
    </source>
</reference>
<feature type="compositionally biased region" description="Basic and acidic residues" evidence="1">
    <location>
        <begin position="81"/>
        <end position="128"/>
    </location>
</feature>